<name>A0AAU9MS10_9ASTR</name>
<feature type="region of interest" description="Disordered" evidence="1">
    <location>
        <begin position="142"/>
        <end position="164"/>
    </location>
</feature>
<evidence type="ECO:0000313" key="2">
    <source>
        <dbReference type="EMBL" id="CAH1430688.1"/>
    </source>
</evidence>
<dbReference type="EMBL" id="CAKMRJ010003334">
    <property type="protein sequence ID" value="CAH1430688.1"/>
    <property type="molecule type" value="Genomic_DNA"/>
</dbReference>
<evidence type="ECO:0000256" key="1">
    <source>
        <dbReference type="SAM" id="MobiDB-lite"/>
    </source>
</evidence>
<protein>
    <submittedName>
        <fullName evidence="2">Uncharacterized protein</fullName>
    </submittedName>
</protein>
<accession>A0AAU9MS10</accession>
<sequence>MPSGRDPSTDVTPPSIREKLSTLIAISTANVRLLDEIITQMVTVNTLIGIQTETMAKLILHPPPNQQARPLSPTSTPPLLPPQQSLLSLPPPKPLQSSMSTQQQLLSSQQPPSLITALSPQQQFLSSIMPPPKTTYITLPKTIPAKKTTENSSKNTQRASRTGSFLSGDKLIRISCHS</sequence>
<feature type="region of interest" description="Disordered" evidence="1">
    <location>
        <begin position="62"/>
        <end position="112"/>
    </location>
</feature>
<reference evidence="2 3" key="1">
    <citation type="submission" date="2022-01" db="EMBL/GenBank/DDBJ databases">
        <authorList>
            <person name="Xiong W."/>
            <person name="Schranz E."/>
        </authorList>
    </citation>
    <scope>NUCLEOTIDE SEQUENCE [LARGE SCALE GENOMIC DNA]</scope>
</reference>
<evidence type="ECO:0000313" key="3">
    <source>
        <dbReference type="Proteomes" id="UP001157418"/>
    </source>
</evidence>
<dbReference type="AlphaFoldDB" id="A0AAU9MS10"/>
<organism evidence="2 3">
    <name type="scientific">Lactuca virosa</name>
    <dbReference type="NCBI Taxonomy" id="75947"/>
    <lineage>
        <taxon>Eukaryota</taxon>
        <taxon>Viridiplantae</taxon>
        <taxon>Streptophyta</taxon>
        <taxon>Embryophyta</taxon>
        <taxon>Tracheophyta</taxon>
        <taxon>Spermatophyta</taxon>
        <taxon>Magnoliopsida</taxon>
        <taxon>eudicotyledons</taxon>
        <taxon>Gunneridae</taxon>
        <taxon>Pentapetalae</taxon>
        <taxon>asterids</taxon>
        <taxon>campanulids</taxon>
        <taxon>Asterales</taxon>
        <taxon>Asteraceae</taxon>
        <taxon>Cichorioideae</taxon>
        <taxon>Cichorieae</taxon>
        <taxon>Lactucinae</taxon>
        <taxon>Lactuca</taxon>
    </lineage>
</organism>
<keyword evidence="3" id="KW-1185">Reference proteome</keyword>
<proteinExistence type="predicted"/>
<dbReference type="Proteomes" id="UP001157418">
    <property type="component" value="Unassembled WGS sequence"/>
</dbReference>
<feature type="compositionally biased region" description="Polar residues" evidence="1">
    <location>
        <begin position="150"/>
        <end position="164"/>
    </location>
</feature>
<gene>
    <name evidence="2" type="ORF">LVIROSA_LOCUS17443</name>
</gene>
<feature type="compositionally biased region" description="Low complexity" evidence="1">
    <location>
        <begin position="95"/>
        <end position="112"/>
    </location>
</feature>
<comment type="caution">
    <text evidence="2">The sequence shown here is derived from an EMBL/GenBank/DDBJ whole genome shotgun (WGS) entry which is preliminary data.</text>
</comment>